<dbReference type="Pfam" id="PF06807">
    <property type="entry name" value="Clp1"/>
    <property type="match status" value="1"/>
</dbReference>
<dbReference type="AlphaFoldDB" id="A0A0A1TJH5"/>
<evidence type="ECO:0000313" key="12">
    <source>
        <dbReference type="Proteomes" id="UP000039046"/>
    </source>
</evidence>
<evidence type="ECO:0000256" key="7">
    <source>
        <dbReference type="ARBA" id="ARBA00022840"/>
    </source>
</evidence>
<dbReference type="GO" id="GO:0005849">
    <property type="term" value="C:mRNA cleavage factor complex"/>
    <property type="evidence" value="ECO:0007669"/>
    <property type="project" value="UniProtKB-UniRule"/>
</dbReference>
<reference evidence="11 12" key="1">
    <citation type="journal article" date="2015" name="Genome Announc.">
        <title>Draft Genome Sequence and Gene Annotation of the Entomopathogenic Fungus Verticillium hemipterigenum.</title>
        <authorList>
            <person name="Horn F."/>
            <person name="Habel A."/>
            <person name="Scharf D.H."/>
            <person name="Dworschak J."/>
            <person name="Brakhage A.A."/>
            <person name="Guthke R."/>
            <person name="Hertweck C."/>
            <person name="Linde J."/>
        </authorList>
    </citation>
    <scope>NUCLEOTIDE SEQUENCE [LARGE SCALE GENOMIC DNA]</scope>
</reference>
<dbReference type="Gene3D" id="2.40.30.330">
    <property type="entry name" value="Pre-mRNA cleavage complex subunit Clp1, C-terminal domain"/>
    <property type="match status" value="1"/>
</dbReference>
<evidence type="ECO:0000256" key="2">
    <source>
        <dbReference type="ARBA" id="ARBA00004123"/>
    </source>
</evidence>
<dbReference type="InterPro" id="IPR038238">
    <property type="entry name" value="Clp1_C_sf"/>
</dbReference>
<gene>
    <name evidence="9" type="primary">CLP1</name>
    <name evidence="11" type="ORF">VHEMI05761</name>
</gene>
<dbReference type="GO" id="GO:0051731">
    <property type="term" value="F:polynucleotide 5'-hydroxyl-kinase activity"/>
    <property type="evidence" value="ECO:0007669"/>
    <property type="project" value="InterPro"/>
</dbReference>
<comment type="function">
    <text evidence="1">Polynucleotide 5'-kinase involved in rRNA processing.</text>
</comment>
<dbReference type="InterPro" id="IPR032324">
    <property type="entry name" value="Clp1_N"/>
</dbReference>
<dbReference type="OrthoDB" id="258143at2759"/>
<organism evidence="11 12">
    <name type="scientific">[Torrubiella] hemipterigena</name>
    <dbReference type="NCBI Taxonomy" id="1531966"/>
    <lineage>
        <taxon>Eukaryota</taxon>
        <taxon>Fungi</taxon>
        <taxon>Dikarya</taxon>
        <taxon>Ascomycota</taxon>
        <taxon>Pezizomycotina</taxon>
        <taxon>Sordariomycetes</taxon>
        <taxon>Hypocreomycetidae</taxon>
        <taxon>Hypocreales</taxon>
        <taxon>Clavicipitaceae</taxon>
        <taxon>Clavicipitaceae incertae sedis</taxon>
        <taxon>'Torrubiella' clade</taxon>
    </lineage>
</organism>
<feature type="binding site" evidence="9">
    <location>
        <begin position="134"/>
        <end position="139"/>
    </location>
    <ligand>
        <name>ATP</name>
        <dbReference type="ChEBI" id="CHEBI:30616"/>
    </ligand>
</feature>
<keyword evidence="6 9" id="KW-0547">Nucleotide-binding</keyword>
<evidence type="ECO:0000259" key="10">
    <source>
        <dbReference type="SMART" id="SM00382"/>
    </source>
</evidence>
<dbReference type="InterPro" id="IPR028606">
    <property type="entry name" value="Clp1"/>
</dbReference>
<dbReference type="InterPro" id="IPR010655">
    <property type="entry name" value="Clp1_C"/>
</dbReference>
<protein>
    <recommendedName>
        <fullName evidence="4">Polynucleotide 5'-hydroxyl-kinase GRC3</fullName>
    </recommendedName>
    <alternativeName>
        <fullName evidence="3">Polynucleotide 5'-hydroxyl-kinase grc3</fullName>
    </alternativeName>
</protein>
<name>A0A0A1TJH5_9HYPO</name>
<evidence type="ECO:0000256" key="6">
    <source>
        <dbReference type="ARBA" id="ARBA00022741"/>
    </source>
</evidence>
<dbReference type="HOGENOM" id="CLU_018195_3_1_1"/>
<evidence type="ECO:0000256" key="5">
    <source>
        <dbReference type="ARBA" id="ARBA00022664"/>
    </source>
</evidence>
<dbReference type="PANTHER" id="PTHR12755">
    <property type="entry name" value="CLEAVAGE/POLYADENYLATION FACTOR IA SUBUNIT CLP1P"/>
    <property type="match status" value="1"/>
</dbReference>
<keyword evidence="7 9" id="KW-0067">ATP-binding</keyword>
<dbReference type="InterPro" id="IPR027417">
    <property type="entry name" value="P-loop_NTPase"/>
</dbReference>
<dbReference type="InterPro" id="IPR032319">
    <property type="entry name" value="CLP1_P"/>
</dbReference>
<dbReference type="GO" id="GO:0005524">
    <property type="term" value="F:ATP binding"/>
    <property type="evidence" value="ECO:0007669"/>
    <property type="project" value="UniProtKB-UniRule"/>
</dbReference>
<keyword evidence="8 9" id="KW-0539">Nucleus</keyword>
<feature type="binding site" evidence="9">
    <location>
        <position position="28"/>
    </location>
    <ligand>
        <name>ATP</name>
        <dbReference type="ChEBI" id="CHEBI:30616"/>
    </ligand>
</feature>
<evidence type="ECO:0000256" key="3">
    <source>
        <dbReference type="ARBA" id="ARBA00018706"/>
    </source>
</evidence>
<dbReference type="Proteomes" id="UP000039046">
    <property type="component" value="Unassembled WGS sequence"/>
</dbReference>
<evidence type="ECO:0000313" key="11">
    <source>
        <dbReference type="EMBL" id="CEJ89947.1"/>
    </source>
</evidence>
<keyword evidence="12" id="KW-1185">Reference proteome</keyword>
<dbReference type="SUPFAM" id="SSF52540">
    <property type="entry name" value="P-loop containing nucleoside triphosphate hydrolases"/>
    <property type="match status" value="1"/>
</dbReference>
<feature type="binding site" evidence="9">
    <location>
        <position position="67"/>
    </location>
    <ligand>
        <name>ATP</name>
        <dbReference type="ChEBI" id="CHEBI:30616"/>
    </ligand>
</feature>
<dbReference type="InterPro" id="IPR045116">
    <property type="entry name" value="Clp1/Grc3"/>
</dbReference>
<dbReference type="Gene3D" id="2.60.120.1030">
    <property type="entry name" value="Clp1, DNA binding domain"/>
    <property type="match status" value="1"/>
</dbReference>
<dbReference type="Pfam" id="PF16573">
    <property type="entry name" value="CLP1_N"/>
    <property type="match status" value="1"/>
</dbReference>
<evidence type="ECO:0000256" key="4">
    <source>
        <dbReference type="ARBA" id="ARBA00019824"/>
    </source>
</evidence>
<dbReference type="InterPro" id="IPR038239">
    <property type="entry name" value="Clp1_N_sf"/>
</dbReference>
<comment type="subunit">
    <text evidence="9">Component of a pre-mRNA cleavage factor complex. Interacts directly with PCF11.</text>
</comment>
<dbReference type="PANTHER" id="PTHR12755:SF6">
    <property type="entry name" value="POLYRIBONUCLEOTIDE 5'-HYDROXYL-KINASE CLP1"/>
    <property type="match status" value="1"/>
</dbReference>
<dbReference type="Pfam" id="PF16575">
    <property type="entry name" value="CLP1_P"/>
    <property type="match status" value="1"/>
</dbReference>
<dbReference type="HAMAP" id="MF_03035">
    <property type="entry name" value="Clp1"/>
    <property type="match status" value="1"/>
</dbReference>
<comment type="similarity">
    <text evidence="9">Belongs to the Clp1 family. Clp1 subfamily.</text>
</comment>
<sequence length="458" mass="49372">MSIPGLGNIQVAAQETLTRTVALRPAAEWRFEVSVGSSIALRVLSGTAEKDGVELALRTPYTFSGIKSKILTWHGCELQIDGPCEQEHVADFREPTANPATSYINLHAKLDDMRQAARRERREGPRILIAGPSHVGKTTLARTLTSYCTRAGGQPIVVNADPSEGMLSFAGTLSAGVFATIMDPEAPDGWGTTPTSGPSSVPVKLPLVYYFGKQQPDEDPDFYRELSSKLASAVSGRLSEDEEVKSSGVILDTAGLVEDDKTHTELLAHVVDEFSVNIVVVLGSPRMHAALTGRFMNEKTSLGEPIQVISLDKSDGAGERSEALMQRAREATIKEYFFGDGKRTLSPQIQQVETGSLVIYSVPGLSSSPTQMGDEVTLVREQGGASSPMEHWALAVMHASLKDPPDVIRAASVMGFVYVSDVDEDKGKVKVLAPVSGRLGDRPLVWGMWPEPFINLLG</sequence>
<dbReference type="SMART" id="SM00382">
    <property type="entry name" value="AAA"/>
    <property type="match status" value="1"/>
</dbReference>
<feature type="domain" description="AAA+ ATPase" evidence="10">
    <location>
        <begin position="123"/>
        <end position="420"/>
    </location>
</feature>
<dbReference type="GO" id="GO:0006388">
    <property type="term" value="P:tRNA splicing, via endonucleolytic cleavage and ligation"/>
    <property type="evidence" value="ECO:0007669"/>
    <property type="project" value="TreeGrafter"/>
</dbReference>
<evidence type="ECO:0000256" key="1">
    <source>
        <dbReference type="ARBA" id="ARBA00003798"/>
    </source>
</evidence>
<dbReference type="STRING" id="1531966.A0A0A1TJH5"/>
<keyword evidence="5 9" id="KW-0507">mRNA processing</keyword>
<proteinExistence type="inferred from homology"/>
<dbReference type="Gene3D" id="3.40.50.300">
    <property type="entry name" value="P-loop containing nucleotide triphosphate hydrolases"/>
    <property type="match status" value="1"/>
</dbReference>
<dbReference type="InterPro" id="IPR003593">
    <property type="entry name" value="AAA+_ATPase"/>
</dbReference>
<evidence type="ECO:0000256" key="9">
    <source>
        <dbReference type="HAMAP-Rule" id="MF_03035"/>
    </source>
</evidence>
<dbReference type="GO" id="GO:0031124">
    <property type="term" value="P:mRNA 3'-end processing"/>
    <property type="evidence" value="ECO:0007669"/>
    <property type="project" value="UniProtKB-UniRule"/>
</dbReference>
<comment type="subcellular location">
    <subcellularLocation>
        <location evidence="2 9">Nucleus</location>
    </subcellularLocation>
</comment>
<dbReference type="EMBL" id="CDHN01000003">
    <property type="protein sequence ID" value="CEJ89947.1"/>
    <property type="molecule type" value="Genomic_DNA"/>
</dbReference>
<accession>A0A0A1TJH5</accession>
<evidence type="ECO:0000256" key="8">
    <source>
        <dbReference type="ARBA" id="ARBA00023242"/>
    </source>
</evidence>
<comment type="function">
    <text evidence="9">Required for endonucleolytic cleavage during polyadenylation-dependent pre-mRNA 3'-end formation.</text>
</comment>